<protein>
    <recommendedName>
        <fullName evidence="3">DUF3078 domain-containing protein</fullName>
    </recommendedName>
</protein>
<keyword evidence="2" id="KW-1185">Reference proteome</keyword>
<evidence type="ECO:0000313" key="2">
    <source>
        <dbReference type="Proteomes" id="UP000185812"/>
    </source>
</evidence>
<dbReference type="STRING" id="633813.SAMN04488087_0113"/>
<dbReference type="Pfam" id="PF11276">
    <property type="entry name" value="DUF3078"/>
    <property type="match status" value="1"/>
</dbReference>
<gene>
    <name evidence="1" type="ORF">SAMN04488087_0113</name>
</gene>
<reference evidence="2" key="1">
    <citation type="submission" date="2016-11" db="EMBL/GenBank/DDBJ databases">
        <authorList>
            <person name="Varghese N."/>
            <person name="Submissions S."/>
        </authorList>
    </citation>
    <scope>NUCLEOTIDE SEQUENCE [LARGE SCALE GENOMIC DNA]</scope>
    <source>
        <strain evidence="2">DSM 22212</strain>
    </source>
</reference>
<sequence length="300" mass="33726">MDFGFMCFRNKGIIFIAIGLLGWIAEAGWAHTVDTSRVVWKKSLSTRLSATQAAFSNWAEGGLNALALSGALNGTFERISPAWRQHYDVRLTLGVVKQDTLEVRKAEDLIRLAASLQYRGDGFFSLFNPTMSADLRTQFAPGYNYNKNPLGDGRPPPVKVSDLFSPAILNQAMGLTYQADGWFRQRLGIGAKETIVLIQRLRKLYGLEPDQTVRFEVGVESRTEVDRELFKNVRLKSRLGLFAAFNKPDLPDMLWENLLEMQVNSWLGTSLEVVALYDRDVSNEVQLKEVFSLGVTIKLL</sequence>
<organism evidence="1 2">
    <name type="scientific">Rhodothermus profundi</name>
    <dbReference type="NCBI Taxonomy" id="633813"/>
    <lineage>
        <taxon>Bacteria</taxon>
        <taxon>Pseudomonadati</taxon>
        <taxon>Rhodothermota</taxon>
        <taxon>Rhodothermia</taxon>
        <taxon>Rhodothermales</taxon>
        <taxon>Rhodothermaceae</taxon>
        <taxon>Rhodothermus</taxon>
    </lineage>
</organism>
<dbReference type="EMBL" id="FRAU01000001">
    <property type="protein sequence ID" value="SHK05269.1"/>
    <property type="molecule type" value="Genomic_DNA"/>
</dbReference>
<evidence type="ECO:0008006" key="3">
    <source>
        <dbReference type="Google" id="ProtNLM"/>
    </source>
</evidence>
<proteinExistence type="predicted"/>
<dbReference type="Proteomes" id="UP000185812">
    <property type="component" value="Unassembled WGS sequence"/>
</dbReference>
<dbReference type="AlphaFoldDB" id="A0A1M6PBC1"/>
<dbReference type="InterPro" id="IPR021428">
    <property type="entry name" value="DUF3078"/>
</dbReference>
<evidence type="ECO:0000313" key="1">
    <source>
        <dbReference type="EMBL" id="SHK05269.1"/>
    </source>
</evidence>
<accession>A0A1M6PBC1</accession>
<name>A0A1M6PBC1_9BACT</name>